<gene>
    <name evidence="2" type="ORF">Tci_621129</name>
</gene>
<sequence>MGKSCEGYTWRRREGGSEYFVLILFMLVKHCERDVFPRSYALEMCKKVYVSLKLKESSLETSFRRKVIDDKFFPNISSKTRWVKYVPIKVNILAWKVKMDALPVRFNLSRRGIDIGSIVCPVCESGVETASHLFFKCSLIRQIARKVSSWWNVDYVDANSYEEWLDWMGSLRLPAKLKLILEGLDVRFGVPETIVVYEGFAKMDHLS</sequence>
<keyword evidence="2" id="KW-0548">Nucleotidyltransferase</keyword>
<keyword evidence="2" id="KW-0695">RNA-directed DNA polymerase</keyword>
<name>A0A699JR96_TANCI</name>
<keyword evidence="2" id="KW-0808">Transferase</keyword>
<comment type="caution">
    <text evidence="2">The sequence shown here is derived from an EMBL/GenBank/DDBJ whole genome shotgun (WGS) entry which is preliminary data.</text>
</comment>
<dbReference type="AlphaFoldDB" id="A0A699JR96"/>
<feature type="domain" description="Reverse transcriptase zinc-binding" evidence="1">
    <location>
        <begin position="77"/>
        <end position="142"/>
    </location>
</feature>
<evidence type="ECO:0000259" key="1">
    <source>
        <dbReference type="Pfam" id="PF13966"/>
    </source>
</evidence>
<dbReference type="EMBL" id="BKCJ010433408">
    <property type="protein sequence ID" value="GFA49157.1"/>
    <property type="molecule type" value="Genomic_DNA"/>
</dbReference>
<dbReference type="Pfam" id="PF13966">
    <property type="entry name" value="zf-RVT"/>
    <property type="match status" value="1"/>
</dbReference>
<dbReference type="GO" id="GO:0003964">
    <property type="term" value="F:RNA-directed DNA polymerase activity"/>
    <property type="evidence" value="ECO:0007669"/>
    <property type="project" value="UniProtKB-KW"/>
</dbReference>
<dbReference type="InterPro" id="IPR026960">
    <property type="entry name" value="RVT-Znf"/>
</dbReference>
<evidence type="ECO:0000313" key="2">
    <source>
        <dbReference type="EMBL" id="GFA49157.1"/>
    </source>
</evidence>
<reference evidence="2" key="1">
    <citation type="journal article" date="2019" name="Sci. Rep.">
        <title>Draft genome of Tanacetum cinerariifolium, the natural source of mosquito coil.</title>
        <authorList>
            <person name="Yamashiro T."/>
            <person name="Shiraishi A."/>
            <person name="Satake H."/>
            <person name="Nakayama K."/>
        </authorList>
    </citation>
    <scope>NUCLEOTIDE SEQUENCE</scope>
</reference>
<accession>A0A699JR96</accession>
<organism evidence="2">
    <name type="scientific">Tanacetum cinerariifolium</name>
    <name type="common">Dalmatian daisy</name>
    <name type="synonym">Chrysanthemum cinerariifolium</name>
    <dbReference type="NCBI Taxonomy" id="118510"/>
    <lineage>
        <taxon>Eukaryota</taxon>
        <taxon>Viridiplantae</taxon>
        <taxon>Streptophyta</taxon>
        <taxon>Embryophyta</taxon>
        <taxon>Tracheophyta</taxon>
        <taxon>Spermatophyta</taxon>
        <taxon>Magnoliopsida</taxon>
        <taxon>eudicotyledons</taxon>
        <taxon>Gunneridae</taxon>
        <taxon>Pentapetalae</taxon>
        <taxon>asterids</taxon>
        <taxon>campanulids</taxon>
        <taxon>Asterales</taxon>
        <taxon>Asteraceae</taxon>
        <taxon>Asteroideae</taxon>
        <taxon>Anthemideae</taxon>
        <taxon>Anthemidinae</taxon>
        <taxon>Tanacetum</taxon>
    </lineage>
</organism>
<proteinExistence type="predicted"/>
<protein>
    <submittedName>
        <fullName evidence="2">RNA-directed DNA polymerase, eukaryota</fullName>
    </submittedName>
</protein>